<dbReference type="InterPro" id="IPR036249">
    <property type="entry name" value="Thioredoxin-like_sf"/>
</dbReference>
<dbReference type="PROSITE" id="PS51352">
    <property type="entry name" value="THIOREDOXIN_2"/>
    <property type="match status" value="1"/>
</dbReference>
<dbReference type="Gene3D" id="3.40.30.10">
    <property type="entry name" value="Glutaredoxin"/>
    <property type="match status" value="1"/>
</dbReference>
<dbReference type="InterPro" id="IPR017937">
    <property type="entry name" value="Thioredoxin_CS"/>
</dbReference>
<dbReference type="Pfam" id="PF14561">
    <property type="entry name" value="TPR_20"/>
    <property type="match status" value="1"/>
</dbReference>
<sequence>MGHTPMLELGQNTDQAAPQGDLIKDVTEATFVADVMEGSKEVPVIVDFWAPWCGPCKTLGPMLEQAVTDAKGKVRMAKLNVDENQRLAAALAQQGLPLQSIPTVVAFHEGRPVDMFQGAVPQSEIKAFVDRVAALGGEDNGLAEAIEAAEAMLADGAAVDAAQTFAAILGEEPENAAAYGGLVRAHIAMDDLEQAEAILNGAPAAISTAPELEAAHAQLNLAKQGANAGPVAELSAQVEANPDDHQARFDLAQALHAKGQVEEAVAQLLELFRRDREWNDAAAKQQLFTIFDSLKPQDPVVLSGRRKLSSMIFA</sequence>
<proteinExistence type="predicted"/>
<dbReference type="RefSeq" id="WP_275631813.1">
    <property type="nucleotide sequence ID" value="NZ_JARGYD010000002.1"/>
</dbReference>
<name>A0ABV7GQW6_9RHOB</name>
<dbReference type="InterPro" id="IPR013766">
    <property type="entry name" value="Thioredoxin_domain"/>
</dbReference>
<accession>A0ABV7GQW6</accession>
<dbReference type="PANTHER" id="PTHR45663:SF11">
    <property type="entry name" value="GEO12009P1"/>
    <property type="match status" value="1"/>
</dbReference>
<dbReference type="Gene3D" id="1.25.40.10">
    <property type="entry name" value="Tetratricopeptide repeat domain"/>
    <property type="match status" value="2"/>
</dbReference>
<evidence type="ECO:0000259" key="5">
    <source>
        <dbReference type="PROSITE" id="PS51352"/>
    </source>
</evidence>
<keyword evidence="1" id="KW-0813">Transport</keyword>
<evidence type="ECO:0000256" key="2">
    <source>
        <dbReference type="ARBA" id="ARBA00022982"/>
    </source>
</evidence>
<organism evidence="6 7">
    <name type="scientific">Psychromarinibacter halotolerans</name>
    <dbReference type="NCBI Taxonomy" id="1775175"/>
    <lineage>
        <taxon>Bacteria</taxon>
        <taxon>Pseudomonadati</taxon>
        <taxon>Pseudomonadota</taxon>
        <taxon>Alphaproteobacteria</taxon>
        <taxon>Rhodobacterales</taxon>
        <taxon>Paracoccaceae</taxon>
        <taxon>Psychromarinibacter</taxon>
    </lineage>
</organism>
<evidence type="ECO:0000313" key="7">
    <source>
        <dbReference type="Proteomes" id="UP001595632"/>
    </source>
</evidence>
<evidence type="ECO:0000256" key="3">
    <source>
        <dbReference type="ARBA" id="ARBA00023157"/>
    </source>
</evidence>
<comment type="caution">
    <text evidence="6">The sequence shown here is derived from an EMBL/GenBank/DDBJ whole genome shotgun (WGS) entry which is preliminary data.</text>
</comment>
<dbReference type="PROSITE" id="PS00194">
    <property type="entry name" value="THIOREDOXIN_1"/>
    <property type="match status" value="1"/>
</dbReference>
<protein>
    <submittedName>
        <fullName evidence="6">Tetratricopeptide repeat protein</fullName>
    </submittedName>
</protein>
<feature type="domain" description="Thioredoxin" evidence="5">
    <location>
        <begin position="11"/>
        <end position="134"/>
    </location>
</feature>
<evidence type="ECO:0000256" key="4">
    <source>
        <dbReference type="ARBA" id="ARBA00023284"/>
    </source>
</evidence>
<dbReference type="EMBL" id="JBHRTB010000010">
    <property type="protein sequence ID" value="MFC3141941.1"/>
    <property type="molecule type" value="Genomic_DNA"/>
</dbReference>
<evidence type="ECO:0000313" key="6">
    <source>
        <dbReference type="EMBL" id="MFC3141941.1"/>
    </source>
</evidence>
<reference evidence="7" key="1">
    <citation type="journal article" date="2019" name="Int. J. Syst. Evol. Microbiol.">
        <title>The Global Catalogue of Microorganisms (GCM) 10K type strain sequencing project: providing services to taxonomists for standard genome sequencing and annotation.</title>
        <authorList>
            <consortium name="The Broad Institute Genomics Platform"/>
            <consortium name="The Broad Institute Genome Sequencing Center for Infectious Disease"/>
            <person name="Wu L."/>
            <person name="Ma J."/>
        </authorList>
    </citation>
    <scope>NUCLEOTIDE SEQUENCE [LARGE SCALE GENOMIC DNA]</scope>
    <source>
        <strain evidence="7">KCTC 52366</strain>
    </source>
</reference>
<dbReference type="Pfam" id="PF14559">
    <property type="entry name" value="TPR_19"/>
    <property type="match status" value="1"/>
</dbReference>
<evidence type="ECO:0000256" key="1">
    <source>
        <dbReference type="ARBA" id="ARBA00022448"/>
    </source>
</evidence>
<dbReference type="CDD" id="cd02947">
    <property type="entry name" value="TRX_family"/>
    <property type="match status" value="1"/>
</dbReference>
<gene>
    <name evidence="6" type="ORF">ACFOGP_04435</name>
</gene>
<keyword evidence="3" id="KW-1015">Disulfide bond</keyword>
<dbReference type="Proteomes" id="UP001595632">
    <property type="component" value="Unassembled WGS sequence"/>
</dbReference>
<keyword evidence="7" id="KW-1185">Reference proteome</keyword>
<dbReference type="Pfam" id="PF00085">
    <property type="entry name" value="Thioredoxin"/>
    <property type="match status" value="1"/>
</dbReference>
<dbReference type="InterPro" id="IPR011990">
    <property type="entry name" value="TPR-like_helical_dom_sf"/>
</dbReference>
<dbReference type="PRINTS" id="PR00421">
    <property type="entry name" value="THIOREDOXIN"/>
</dbReference>
<keyword evidence="4" id="KW-0676">Redox-active center</keyword>
<dbReference type="SUPFAM" id="SSF52833">
    <property type="entry name" value="Thioredoxin-like"/>
    <property type="match status" value="1"/>
</dbReference>
<dbReference type="SUPFAM" id="SSF48452">
    <property type="entry name" value="TPR-like"/>
    <property type="match status" value="1"/>
</dbReference>
<dbReference type="PANTHER" id="PTHR45663">
    <property type="entry name" value="GEO12009P1"/>
    <property type="match status" value="1"/>
</dbReference>
<keyword evidence="2" id="KW-0249">Electron transport</keyword>